<dbReference type="GO" id="GO:0003735">
    <property type="term" value="F:structural constituent of ribosome"/>
    <property type="evidence" value="ECO:0007669"/>
    <property type="project" value="InterPro"/>
</dbReference>
<dbReference type="GO" id="GO:0005840">
    <property type="term" value="C:ribosome"/>
    <property type="evidence" value="ECO:0007669"/>
    <property type="project" value="UniProtKB-KW"/>
</dbReference>
<organism evidence="6 7">
    <name type="scientific">Mycoplasmopsis bovirhinis</name>
    <dbReference type="NCBI Taxonomy" id="29553"/>
    <lineage>
        <taxon>Bacteria</taxon>
        <taxon>Bacillati</taxon>
        <taxon>Mycoplasmatota</taxon>
        <taxon>Mycoplasmoidales</taxon>
        <taxon>Metamycoplasmataceae</taxon>
        <taxon>Mycoplasmopsis</taxon>
    </lineage>
</organism>
<dbReference type="InterPro" id="IPR026569">
    <property type="entry name" value="Ribosomal_bL28"/>
</dbReference>
<keyword evidence="7" id="KW-1185">Reference proteome</keyword>
<keyword evidence="2 5" id="KW-0689">Ribosomal protein</keyword>
<sequence length="63" mass="6980">MARRCQLSGVGPLSGNTRSHAMNASKRKFNVNLQKVRVLVDGRRMTLRVSAKTLKTLKTKGLV</sequence>
<protein>
    <recommendedName>
        <fullName evidence="4 5">Large ribosomal subunit protein bL28</fullName>
    </recommendedName>
</protein>
<dbReference type="PANTHER" id="PTHR39080:SF1">
    <property type="entry name" value="LARGE RIBOSOMAL SUBUNIT PROTEIN BL28A"/>
    <property type="match status" value="1"/>
</dbReference>
<dbReference type="InterPro" id="IPR001383">
    <property type="entry name" value="Ribosomal_bL28_bact-type"/>
</dbReference>
<gene>
    <name evidence="6" type="primary">MCYN0211</name>
    <name evidence="5" type="synonym">rpmB</name>
    <name evidence="6" type="ORF">NCTC10118_00568</name>
</gene>
<dbReference type="EMBL" id="LR214972">
    <property type="protein sequence ID" value="VEU63541.1"/>
    <property type="molecule type" value="Genomic_DNA"/>
</dbReference>
<dbReference type="Proteomes" id="UP000289952">
    <property type="component" value="Chromosome"/>
</dbReference>
<dbReference type="HAMAP" id="MF_00373">
    <property type="entry name" value="Ribosomal_bL28"/>
    <property type="match status" value="1"/>
</dbReference>
<evidence type="ECO:0000256" key="4">
    <source>
        <dbReference type="ARBA" id="ARBA00035174"/>
    </source>
</evidence>
<dbReference type="OrthoDB" id="9805609at2"/>
<dbReference type="SUPFAM" id="SSF143800">
    <property type="entry name" value="L28p-like"/>
    <property type="match status" value="1"/>
</dbReference>
<evidence type="ECO:0000313" key="6">
    <source>
        <dbReference type="EMBL" id="VEU63541.1"/>
    </source>
</evidence>
<dbReference type="GO" id="GO:1990904">
    <property type="term" value="C:ribonucleoprotein complex"/>
    <property type="evidence" value="ECO:0007669"/>
    <property type="project" value="UniProtKB-KW"/>
</dbReference>
<dbReference type="NCBIfam" id="TIGR00009">
    <property type="entry name" value="L28"/>
    <property type="match status" value="1"/>
</dbReference>
<proteinExistence type="inferred from homology"/>
<dbReference type="GO" id="GO:0006412">
    <property type="term" value="P:translation"/>
    <property type="evidence" value="ECO:0007669"/>
    <property type="project" value="UniProtKB-UniRule"/>
</dbReference>
<dbReference type="InterPro" id="IPR050096">
    <property type="entry name" value="Bacterial_rp_bL28"/>
</dbReference>
<reference evidence="6 7" key="1">
    <citation type="submission" date="2019-01" db="EMBL/GenBank/DDBJ databases">
        <authorList>
            <consortium name="Pathogen Informatics"/>
        </authorList>
    </citation>
    <scope>NUCLEOTIDE SEQUENCE [LARGE SCALE GENOMIC DNA]</scope>
    <source>
        <strain evidence="6 7">NCTC10118</strain>
    </source>
</reference>
<dbReference type="Gene3D" id="2.30.170.40">
    <property type="entry name" value="Ribosomal protein L28/L24"/>
    <property type="match status" value="1"/>
</dbReference>
<evidence type="ECO:0000256" key="2">
    <source>
        <dbReference type="ARBA" id="ARBA00022980"/>
    </source>
</evidence>
<evidence type="ECO:0000256" key="1">
    <source>
        <dbReference type="ARBA" id="ARBA00008760"/>
    </source>
</evidence>
<dbReference type="InterPro" id="IPR037147">
    <property type="entry name" value="Ribosomal_bL28_sf"/>
</dbReference>
<dbReference type="KEGG" id="mboh:CO229_03075"/>
<accession>A0A2D1JMQ1</accession>
<dbReference type="AlphaFoldDB" id="A0A2D1JMQ1"/>
<comment type="similarity">
    <text evidence="1 5">Belongs to the bacterial ribosomal protein bL28 family.</text>
</comment>
<evidence type="ECO:0000256" key="5">
    <source>
        <dbReference type="HAMAP-Rule" id="MF_00373"/>
    </source>
</evidence>
<dbReference type="RefSeq" id="WP_099309595.1">
    <property type="nucleotide sequence ID" value="NZ_AP018135.1"/>
</dbReference>
<evidence type="ECO:0000313" key="7">
    <source>
        <dbReference type="Proteomes" id="UP000289952"/>
    </source>
</evidence>
<dbReference type="Pfam" id="PF00830">
    <property type="entry name" value="Ribosomal_L28"/>
    <property type="match status" value="1"/>
</dbReference>
<evidence type="ECO:0000256" key="3">
    <source>
        <dbReference type="ARBA" id="ARBA00023274"/>
    </source>
</evidence>
<dbReference type="InterPro" id="IPR034704">
    <property type="entry name" value="Ribosomal_bL28/bL31-like_sf"/>
</dbReference>
<keyword evidence="3 5" id="KW-0687">Ribonucleoprotein</keyword>
<dbReference type="PANTHER" id="PTHR39080">
    <property type="entry name" value="50S RIBOSOMAL PROTEIN L28"/>
    <property type="match status" value="1"/>
</dbReference>
<name>A0A2D1JMQ1_9BACT</name>